<dbReference type="Gene3D" id="1.20.1250.20">
    <property type="entry name" value="MFS general substrate transporter like domains"/>
    <property type="match status" value="1"/>
</dbReference>
<comment type="caution">
    <text evidence="9">The sequence shown here is derived from an EMBL/GenBank/DDBJ whole genome shotgun (WGS) entry which is preliminary data.</text>
</comment>
<dbReference type="NCBIfam" id="NF041056">
    <property type="entry name" value="ryptide_ex_MFS"/>
    <property type="match status" value="1"/>
</dbReference>
<accession>S7YZZ6</accession>
<keyword evidence="4 7" id="KW-0812">Transmembrane</keyword>
<keyword evidence="2" id="KW-0813">Transport</keyword>
<feature type="transmembrane region" description="Helical" evidence="7">
    <location>
        <begin position="70"/>
        <end position="92"/>
    </location>
</feature>
<keyword evidence="6 7" id="KW-0472">Membrane</keyword>
<feature type="domain" description="Major facilitator superfamily (MFS) profile" evidence="8">
    <location>
        <begin position="210"/>
        <end position="392"/>
    </location>
</feature>
<evidence type="ECO:0000313" key="9">
    <source>
        <dbReference type="EMBL" id="EPR96819.1"/>
    </source>
</evidence>
<evidence type="ECO:0000256" key="7">
    <source>
        <dbReference type="SAM" id="Phobius"/>
    </source>
</evidence>
<dbReference type="PROSITE" id="PS50850">
    <property type="entry name" value="MFS"/>
    <property type="match status" value="1"/>
</dbReference>
<dbReference type="SUPFAM" id="SSF103473">
    <property type="entry name" value="MFS general substrate transporter"/>
    <property type="match status" value="1"/>
</dbReference>
<sequence>MSNSFIKLLVSQLFANLADIFFRVTIIANIYIISKSVIATSLVPILIGISSFVASLLVPLVTKRIALNRVLSLSQFGKTILLAILVGMFTVMQSVAPLVTYLFVVAISILDGFAAPVSYAIVPRYATDLGKANSALSMTGEAVQLVGWGLGGLLFATIGLLPTTFIILILYIISSFLMLFLPKAEVEVLESETNLEILLKGWKLVARDPRLRLFVSANLFEIFSNTIWVSSIILVFVTELLNETESYWGYSNTAYSIGIIISGLIAFRLSEKFLAAKWESILFPLVAMAIVTLTILYFPNAQMFLVFSVLVGMLSQLKEVPESVFLQETVEENNLVNIYSVLEVISTLAFSVFVLLMSYITDSFSISISFWLSAICLMIEAILIYIRRDYFR</sequence>
<dbReference type="Proteomes" id="UP000014973">
    <property type="component" value="Unassembled WGS sequence"/>
</dbReference>
<dbReference type="AlphaFoldDB" id="S7YZZ6"/>
<feature type="transmembrane region" description="Helical" evidence="7">
    <location>
        <begin position="366"/>
        <end position="386"/>
    </location>
</feature>
<dbReference type="InterPro" id="IPR011701">
    <property type="entry name" value="MFS"/>
</dbReference>
<dbReference type="PANTHER" id="PTHR23513:SF19">
    <property type="entry name" value="MAJOR FACILITATOR SUPERFAMILY (MFS) PROFILE DOMAIN-CONTAINING PROTEIN"/>
    <property type="match status" value="1"/>
</dbReference>
<feature type="transmembrane region" description="Helical" evidence="7">
    <location>
        <begin position="249"/>
        <end position="269"/>
    </location>
</feature>
<feature type="transmembrane region" description="Helical" evidence="7">
    <location>
        <begin position="134"/>
        <end position="158"/>
    </location>
</feature>
<evidence type="ECO:0000256" key="6">
    <source>
        <dbReference type="ARBA" id="ARBA00023136"/>
    </source>
</evidence>
<organism evidence="9 10">
    <name type="scientific">Streptococcus mitis 29/42</name>
    <dbReference type="NCBI Taxonomy" id="1340486"/>
    <lineage>
        <taxon>Bacteria</taxon>
        <taxon>Bacillati</taxon>
        <taxon>Bacillota</taxon>
        <taxon>Bacilli</taxon>
        <taxon>Lactobacillales</taxon>
        <taxon>Streptococcaceae</taxon>
        <taxon>Streptococcus</taxon>
        <taxon>Streptococcus mitis group</taxon>
    </lineage>
</organism>
<evidence type="ECO:0000256" key="3">
    <source>
        <dbReference type="ARBA" id="ARBA00022475"/>
    </source>
</evidence>
<feature type="transmembrane region" description="Helical" evidence="7">
    <location>
        <begin position="98"/>
        <end position="122"/>
    </location>
</feature>
<evidence type="ECO:0000256" key="2">
    <source>
        <dbReference type="ARBA" id="ARBA00022448"/>
    </source>
</evidence>
<dbReference type="PATRIC" id="fig|1340486.4.peg.78"/>
<dbReference type="EMBL" id="ATAB01000001">
    <property type="protein sequence ID" value="EPR96819.1"/>
    <property type="molecule type" value="Genomic_DNA"/>
</dbReference>
<protein>
    <recommendedName>
        <fullName evidence="8">Major facilitator superfamily (MFS) profile domain-containing protein</fullName>
    </recommendedName>
</protein>
<feature type="transmembrane region" description="Helical" evidence="7">
    <location>
        <begin position="213"/>
        <end position="237"/>
    </location>
</feature>
<feature type="transmembrane region" description="Helical" evidence="7">
    <location>
        <begin position="12"/>
        <end position="32"/>
    </location>
</feature>
<evidence type="ECO:0000256" key="4">
    <source>
        <dbReference type="ARBA" id="ARBA00022692"/>
    </source>
</evidence>
<dbReference type="GO" id="GO:0022857">
    <property type="term" value="F:transmembrane transporter activity"/>
    <property type="evidence" value="ECO:0007669"/>
    <property type="project" value="InterPro"/>
</dbReference>
<keyword evidence="5 7" id="KW-1133">Transmembrane helix</keyword>
<evidence type="ECO:0000256" key="5">
    <source>
        <dbReference type="ARBA" id="ARBA00022989"/>
    </source>
</evidence>
<gene>
    <name evidence="9" type="ORF">M060_00335</name>
</gene>
<dbReference type="PANTHER" id="PTHR23513">
    <property type="entry name" value="INTEGRAL MEMBRANE EFFLUX PROTEIN-RELATED"/>
    <property type="match status" value="1"/>
</dbReference>
<evidence type="ECO:0000259" key="8">
    <source>
        <dbReference type="PROSITE" id="PS50850"/>
    </source>
</evidence>
<keyword evidence="3" id="KW-1003">Cell membrane</keyword>
<reference evidence="9 10" key="1">
    <citation type="submission" date="2013-06" db="EMBL/GenBank/DDBJ databases">
        <title>Genome sequencing of Streptococcus mitis strains.</title>
        <authorList>
            <person name="Ikryannikova L.N."/>
            <person name="Ilina E.N."/>
            <person name="Kostryukova E.S."/>
            <person name="Semashko T.A."/>
            <person name="Savinova T.A."/>
            <person name="Karpova I.Y."/>
            <person name="Larin A.K."/>
            <person name="Ischenko D.S."/>
            <person name="Dubovickaya V.A."/>
            <person name="Sidorenko S.V."/>
            <person name="Govorun V.M."/>
        </authorList>
    </citation>
    <scope>NUCLEOTIDE SEQUENCE [LARGE SCALE GENOMIC DNA]</scope>
    <source>
        <strain evidence="9 10">29/42</strain>
    </source>
</reference>
<name>S7YZZ6_STRMT</name>
<feature type="transmembrane region" description="Helical" evidence="7">
    <location>
        <begin position="338"/>
        <end position="360"/>
    </location>
</feature>
<evidence type="ECO:0000313" key="10">
    <source>
        <dbReference type="Proteomes" id="UP000014973"/>
    </source>
</evidence>
<dbReference type="InterPro" id="IPR020846">
    <property type="entry name" value="MFS_dom"/>
</dbReference>
<dbReference type="Pfam" id="PF07690">
    <property type="entry name" value="MFS_1"/>
    <property type="match status" value="1"/>
</dbReference>
<feature type="transmembrane region" description="Helical" evidence="7">
    <location>
        <begin position="281"/>
        <end position="298"/>
    </location>
</feature>
<comment type="subcellular location">
    <subcellularLocation>
        <location evidence="1">Cell membrane</location>
        <topology evidence="1">Multi-pass membrane protein</topology>
    </subcellularLocation>
</comment>
<proteinExistence type="predicted"/>
<dbReference type="GO" id="GO:0005886">
    <property type="term" value="C:plasma membrane"/>
    <property type="evidence" value="ECO:0007669"/>
    <property type="project" value="UniProtKB-SubCell"/>
</dbReference>
<evidence type="ECO:0000256" key="1">
    <source>
        <dbReference type="ARBA" id="ARBA00004651"/>
    </source>
</evidence>
<feature type="transmembrane region" description="Helical" evidence="7">
    <location>
        <begin position="38"/>
        <end position="58"/>
    </location>
</feature>
<dbReference type="CDD" id="cd06173">
    <property type="entry name" value="MFS_MefA_like"/>
    <property type="match status" value="1"/>
</dbReference>
<dbReference type="InterPro" id="IPR036259">
    <property type="entry name" value="MFS_trans_sf"/>
</dbReference>